<name>A0A3S9SHM4_EIKCO</name>
<dbReference type="OrthoDB" id="1149022at2"/>
<dbReference type="InterPro" id="IPR046553">
    <property type="entry name" value="DUF6707"/>
</dbReference>
<dbReference type="AlphaFoldDB" id="A0A3S9SHM4"/>
<dbReference type="RefSeq" id="WP_126982564.1">
    <property type="nucleotide sequence ID" value="NZ_CP034670.1"/>
</dbReference>
<sequence>MNIDFAKIEEFCTTKQQLKEVAKLKKKFSITNTANKTALINLIYSFFIHGNLPPLSLLAPDLLTVKFEGNFNKWSGIEILLGILYASGVLDAQQKERMFSILESIGNYPYEDESLREFNSIYLNKKLSLYGVNKYIDEIQKAVNENEDRYEYSMRLGLISAAAIVQAINKAADTELEEKMNEIIREQKTLLTEARLFKYS</sequence>
<proteinExistence type="predicted"/>
<evidence type="ECO:0000313" key="2">
    <source>
        <dbReference type="Proteomes" id="UP000282435"/>
    </source>
</evidence>
<evidence type="ECO:0000313" key="1">
    <source>
        <dbReference type="EMBL" id="AZR58974.1"/>
    </source>
</evidence>
<reference evidence="1 2" key="1">
    <citation type="submission" date="2018-12" db="EMBL/GenBank/DDBJ databases">
        <title>Genome sequencing of Eikenella corrodens KCOM 3110 (= JS217).</title>
        <authorList>
            <person name="Koo J.-K."/>
            <person name="Park S.-N."/>
            <person name="Lim Y.K."/>
        </authorList>
    </citation>
    <scope>NUCLEOTIDE SEQUENCE [LARGE SCALE GENOMIC DNA]</scope>
    <source>
        <strain evidence="1 2">KCOM 3110</strain>
    </source>
</reference>
<protein>
    <submittedName>
        <fullName evidence="1">Uncharacterized protein</fullName>
    </submittedName>
</protein>
<organism evidence="1 2">
    <name type="scientific">Eikenella corrodens</name>
    <dbReference type="NCBI Taxonomy" id="539"/>
    <lineage>
        <taxon>Bacteria</taxon>
        <taxon>Pseudomonadati</taxon>
        <taxon>Pseudomonadota</taxon>
        <taxon>Betaproteobacteria</taxon>
        <taxon>Neisseriales</taxon>
        <taxon>Neisseriaceae</taxon>
        <taxon>Eikenella</taxon>
    </lineage>
</organism>
<dbReference type="Proteomes" id="UP000282435">
    <property type="component" value="Chromosome"/>
</dbReference>
<accession>A0A3S9SHM4</accession>
<dbReference type="EMBL" id="CP034670">
    <property type="protein sequence ID" value="AZR58974.1"/>
    <property type="molecule type" value="Genomic_DNA"/>
</dbReference>
<gene>
    <name evidence="1" type="ORF">ELB75_02345</name>
</gene>
<dbReference type="Pfam" id="PF20453">
    <property type="entry name" value="DUF6707"/>
    <property type="match status" value="1"/>
</dbReference>